<name>A0A4D6MVF9_VIGUN</name>
<protein>
    <submittedName>
        <fullName evidence="1">Uncharacterized protein</fullName>
    </submittedName>
</protein>
<sequence>MVDQVQHPSIMDKVAGQLHLRSGFSSGIKSYDGAFHHPAMAFCVSSSHSASPSTLTQTQNLSDPPIVVPEKKRRVKASDTQFKENWLASLSYPFPEKTPRLNSEHDPTQQNDGSKWVLGIDPDVSVENERFRLFSSGIVFIFVFVG</sequence>
<gene>
    <name evidence="1" type="ORF">DEO72_LG9g98</name>
</gene>
<dbReference type="EMBL" id="CP039353">
    <property type="protein sequence ID" value="QCE05098.1"/>
    <property type="molecule type" value="Genomic_DNA"/>
</dbReference>
<keyword evidence="2" id="KW-1185">Reference proteome</keyword>
<evidence type="ECO:0000313" key="2">
    <source>
        <dbReference type="Proteomes" id="UP000501690"/>
    </source>
</evidence>
<proteinExistence type="predicted"/>
<dbReference type="AlphaFoldDB" id="A0A4D6MVF9"/>
<accession>A0A4D6MVF9</accession>
<evidence type="ECO:0000313" key="1">
    <source>
        <dbReference type="EMBL" id="QCE05098.1"/>
    </source>
</evidence>
<organism evidence="1 2">
    <name type="scientific">Vigna unguiculata</name>
    <name type="common">Cowpea</name>
    <dbReference type="NCBI Taxonomy" id="3917"/>
    <lineage>
        <taxon>Eukaryota</taxon>
        <taxon>Viridiplantae</taxon>
        <taxon>Streptophyta</taxon>
        <taxon>Embryophyta</taxon>
        <taxon>Tracheophyta</taxon>
        <taxon>Spermatophyta</taxon>
        <taxon>Magnoliopsida</taxon>
        <taxon>eudicotyledons</taxon>
        <taxon>Gunneridae</taxon>
        <taxon>Pentapetalae</taxon>
        <taxon>rosids</taxon>
        <taxon>fabids</taxon>
        <taxon>Fabales</taxon>
        <taxon>Fabaceae</taxon>
        <taxon>Papilionoideae</taxon>
        <taxon>50 kb inversion clade</taxon>
        <taxon>NPAAA clade</taxon>
        <taxon>indigoferoid/millettioid clade</taxon>
        <taxon>Phaseoleae</taxon>
        <taxon>Vigna</taxon>
    </lineage>
</organism>
<dbReference type="Proteomes" id="UP000501690">
    <property type="component" value="Linkage Group LG9"/>
</dbReference>
<reference evidence="1 2" key="1">
    <citation type="submission" date="2019-04" db="EMBL/GenBank/DDBJ databases">
        <title>An improved genome assembly and genetic linkage map for asparagus bean, Vigna unguiculata ssp. sesquipedialis.</title>
        <authorList>
            <person name="Xia Q."/>
            <person name="Zhang R."/>
            <person name="Dong Y."/>
        </authorList>
    </citation>
    <scope>NUCLEOTIDE SEQUENCE [LARGE SCALE GENOMIC DNA]</scope>
    <source>
        <tissue evidence="1">Leaf</tissue>
    </source>
</reference>